<comment type="caution">
    <text evidence="2">The sequence shown here is derived from an EMBL/GenBank/DDBJ whole genome shotgun (WGS) entry which is preliminary data.</text>
</comment>
<keyword evidence="1" id="KW-1133">Transmembrane helix</keyword>
<proteinExistence type="predicted"/>
<evidence type="ECO:0000256" key="1">
    <source>
        <dbReference type="SAM" id="Phobius"/>
    </source>
</evidence>
<organism evidence="2">
    <name type="scientific">mine drainage metagenome</name>
    <dbReference type="NCBI Taxonomy" id="410659"/>
    <lineage>
        <taxon>unclassified sequences</taxon>
        <taxon>metagenomes</taxon>
        <taxon>ecological metagenomes</taxon>
    </lineage>
</organism>
<protein>
    <recommendedName>
        <fullName evidence="3">6-phosphogluconolactonase</fullName>
    </recommendedName>
</protein>
<dbReference type="InterPro" id="IPR011044">
    <property type="entry name" value="Quino_amine_DH_bsu"/>
</dbReference>
<dbReference type="InterPro" id="IPR015943">
    <property type="entry name" value="WD40/YVTN_repeat-like_dom_sf"/>
</dbReference>
<gene>
    <name evidence="2" type="ORF">CARN6_0040</name>
</gene>
<dbReference type="PANTHER" id="PTHR47197">
    <property type="entry name" value="PROTEIN NIRF"/>
    <property type="match status" value="1"/>
</dbReference>
<dbReference type="Gene3D" id="2.130.10.10">
    <property type="entry name" value="YVTN repeat-like/Quinoprotein amine dehydrogenase"/>
    <property type="match status" value="2"/>
</dbReference>
<accession>E6QHQ6</accession>
<name>E6QHQ6_9ZZZZ</name>
<dbReference type="Pfam" id="PF10282">
    <property type="entry name" value="Lactonase"/>
    <property type="match status" value="1"/>
</dbReference>
<reference evidence="2" key="1">
    <citation type="submission" date="2009-10" db="EMBL/GenBank/DDBJ databases">
        <title>Diversity of trophic interactions inside an arsenic-rich microbial ecosystem.</title>
        <authorList>
            <person name="Bertin P.N."/>
            <person name="Heinrich-Salmeron A."/>
            <person name="Pelletier E."/>
            <person name="Goulhen-Chollet F."/>
            <person name="Arsene-Ploetze F."/>
            <person name="Gallien S."/>
            <person name="Calteau A."/>
            <person name="Vallenet D."/>
            <person name="Casiot C."/>
            <person name="Chane-Woon-Ming B."/>
            <person name="Giloteaux L."/>
            <person name="Barakat M."/>
            <person name="Bonnefoy V."/>
            <person name="Bruneel O."/>
            <person name="Chandler M."/>
            <person name="Cleiss J."/>
            <person name="Duran R."/>
            <person name="Elbaz-Poulichet F."/>
            <person name="Fonknechten N."/>
            <person name="Lauga B."/>
            <person name="Mornico D."/>
            <person name="Ortet P."/>
            <person name="Schaeffer C."/>
            <person name="Siguier P."/>
            <person name="Alexander Thil Smith A."/>
            <person name="Van Dorsselaer A."/>
            <person name="Weissenbach J."/>
            <person name="Medigue C."/>
            <person name="Le Paslier D."/>
        </authorList>
    </citation>
    <scope>NUCLEOTIDE SEQUENCE</scope>
</reference>
<dbReference type="InterPro" id="IPR019405">
    <property type="entry name" value="Lactonase_7-beta_prop"/>
</dbReference>
<dbReference type="AlphaFoldDB" id="E6QHQ6"/>
<evidence type="ECO:0000313" key="2">
    <source>
        <dbReference type="EMBL" id="CBI06770.1"/>
    </source>
</evidence>
<keyword evidence="1" id="KW-0812">Transmembrane</keyword>
<evidence type="ECO:0008006" key="3">
    <source>
        <dbReference type="Google" id="ProtNLM"/>
    </source>
</evidence>
<dbReference type="PANTHER" id="PTHR47197:SF3">
    <property type="entry name" value="DIHYDRO-HEME D1 DEHYDROGENASE"/>
    <property type="match status" value="1"/>
</dbReference>
<dbReference type="InterPro" id="IPR051200">
    <property type="entry name" value="Host-pathogen_enzymatic-act"/>
</dbReference>
<sequence>MVLTDRKPVRRWLSGDLPSVPQVLFVAFFLAPVLLLTSCAGFFLPVNNTTTAAGSTTYAYVVNVGNSGSGGTLAEYSITSGVVAALAGSPLALPATPTSIVVAPNNAFLYVATSVGVLMYTINTDGTLTQGNNGTVIYTGPSQPESLAVDATTSWLLIANKGSTELDALAITALSGLPISGTPVSAVLDSPTPVQLTMAPANDNVFIALGTGGTDAYAFNAANLAGSPWGNAPFHIGLAPKSVSSNAVGVDSTSTYLFIAESPTNILRKFAITNLASAQSTYSVGQTPSAILSDPNGQYVYVTNETDNTITGFSLSAGTLTTLTDSPFATAKSPVTIAEDSTKSYVVVTGFGNNPDLWVYSYDPTSPGTLDVSTTLSTASSDPSYAIGLALTH</sequence>
<feature type="transmembrane region" description="Helical" evidence="1">
    <location>
        <begin position="20"/>
        <end position="44"/>
    </location>
</feature>
<dbReference type="EMBL" id="CABQ01000019">
    <property type="protein sequence ID" value="CBI06770.1"/>
    <property type="molecule type" value="Genomic_DNA"/>
</dbReference>
<dbReference type="SUPFAM" id="SSF50969">
    <property type="entry name" value="YVTN repeat-like/Quinoprotein amine dehydrogenase"/>
    <property type="match status" value="1"/>
</dbReference>
<keyword evidence="1" id="KW-0472">Membrane</keyword>